<evidence type="ECO:0000256" key="2">
    <source>
        <dbReference type="ARBA" id="ARBA00004785"/>
    </source>
</evidence>
<evidence type="ECO:0000256" key="9">
    <source>
        <dbReference type="ARBA" id="ARBA00023002"/>
    </source>
</evidence>
<dbReference type="EMBL" id="JARHUD010000005">
    <property type="protein sequence ID" value="MDF2096339.1"/>
    <property type="molecule type" value="Genomic_DNA"/>
</dbReference>
<dbReference type="InterPro" id="IPR004558">
    <property type="entry name" value="Coprogen_oxidase_HemN"/>
</dbReference>
<dbReference type="SUPFAM" id="SSF102114">
    <property type="entry name" value="Radical SAM enzymes"/>
    <property type="match status" value="1"/>
</dbReference>
<reference evidence="17 18" key="1">
    <citation type="submission" date="2023-03" db="EMBL/GenBank/DDBJ databases">
        <title>Fodinicurvata sp. CAU 1616 isolated from sea sendiment.</title>
        <authorList>
            <person name="Kim W."/>
        </authorList>
    </citation>
    <scope>NUCLEOTIDE SEQUENCE [LARGE SCALE GENOMIC DNA]</scope>
    <source>
        <strain evidence="17 18">CAU 1616</strain>
    </source>
</reference>
<evidence type="ECO:0000256" key="13">
    <source>
        <dbReference type="ARBA" id="ARBA00024295"/>
    </source>
</evidence>
<gene>
    <name evidence="17" type="primary">hemN</name>
    <name evidence="17" type="ORF">P2G67_10160</name>
</gene>
<evidence type="ECO:0000256" key="15">
    <source>
        <dbReference type="PIRNR" id="PIRNR000167"/>
    </source>
</evidence>
<evidence type="ECO:0000313" key="17">
    <source>
        <dbReference type="EMBL" id="MDF2096339.1"/>
    </source>
</evidence>
<accession>A0ABT5YQ75</accession>
<dbReference type="RefSeq" id="WP_275822650.1">
    <property type="nucleotide sequence ID" value="NZ_JARHUD010000005.1"/>
</dbReference>
<keyword evidence="8 15" id="KW-0479">Metal-binding</keyword>
<dbReference type="CDD" id="cd01335">
    <property type="entry name" value="Radical_SAM"/>
    <property type="match status" value="1"/>
</dbReference>
<dbReference type="PROSITE" id="PS51918">
    <property type="entry name" value="RADICAL_SAM"/>
    <property type="match status" value="1"/>
</dbReference>
<comment type="catalytic activity">
    <reaction evidence="14 15">
        <text>coproporphyrinogen III + 2 S-adenosyl-L-methionine = protoporphyrinogen IX + 2 5'-deoxyadenosine + 2 L-methionine + 2 CO2</text>
        <dbReference type="Rhea" id="RHEA:15425"/>
        <dbReference type="ChEBI" id="CHEBI:16526"/>
        <dbReference type="ChEBI" id="CHEBI:17319"/>
        <dbReference type="ChEBI" id="CHEBI:57307"/>
        <dbReference type="ChEBI" id="CHEBI:57309"/>
        <dbReference type="ChEBI" id="CHEBI:57844"/>
        <dbReference type="ChEBI" id="CHEBI:59789"/>
        <dbReference type="EC" id="1.3.98.3"/>
    </reaction>
</comment>
<evidence type="ECO:0000256" key="14">
    <source>
        <dbReference type="ARBA" id="ARBA00048321"/>
    </source>
</evidence>
<sequence length="461" mass="50378">MSQIKVLPAGPRFNTPMQSARLLKHSRPVPRYTSYPTAPHFHTGITADHYRNWLQALPAEAPLSLYLHIPFCDTLCWFCGCHTRVVQSLRPVTAYVNLLLREFELLSNALGGGKRPLAHLHFGGGSPSLLPPAEIDRIAAAIQGSFQPTSDAEIAVEIDPRGLDDSVIAAFARLGLTRASVGVQDLDPQVQRAINRLQPFAVVQSAVERLRAAGVRGINLDLMYGLPHQSVASVLQTAETILTLRPDRLALFGYAHVPHMKRHQRLLPEDALPNEPARLAQSEAVAARLTEAGYCRIGLDHFARPEDPLALAHSGGRLHRNFQGYTVDEAPILLGLGASAIGTLPQGYIQNTTDMPTYRQSIEEGRLPVARGVEVDEADRRERAVIESLMCHFEVDLSEHGGVQAFAPALARLTPLIADGLVEVQGAQVRVLPEGRPLVRVAAAAFDRYLQPETRGHARAL</sequence>
<dbReference type="SFLD" id="SFLDS00029">
    <property type="entry name" value="Radical_SAM"/>
    <property type="match status" value="1"/>
</dbReference>
<evidence type="ECO:0000313" key="18">
    <source>
        <dbReference type="Proteomes" id="UP001215503"/>
    </source>
</evidence>
<keyword evidence="10 15" id="KW-0408">Iron</keyword>
<evidence type="ECO:0000256" key="5">
    <source>
        <dbReference type="ARBA" id="ARBA00022485"/>
    </source>
</evidence>
<evidence type="ECO:0000256" key="8">
    <source>
        <dbReference type="ARBA" id="ARBA00022723"/>
    </source>
</evidence>
<evidence type="ECO:0000256" key="4">
    <source>
        <dbReference type="ARBA" id="ARBA00011245"/>
    </source>
</evidence>
<comment type="subunit">
    <text evidence="4">Monomer.</text>
</comment>
<evidence type="ECO:0000259" key="16">
    <source>
        <dbReference type="PROSITE" id="PS51918"/>
    </source>
</evidence>
<dbReference type="NCBIfam" id="TIGR00538">
    <property type="entry name" value="hemN"/>
    <property type="match status" value="1"/>
</dbReference>
<dbReference type="InterPro" id="IPR006638">
    <property type="entry name" value="Elp3/MiaA/NifB-like_rSAM"/>
</dbReference>
<dbReference type="PIRSF" id="PIRSF000167">
    <property type="entry name" value="HemN"/>
    <property type="match status" value="1"/>
</dbReference>
<dbReference type="EC" id="1.3.98.3" evidence="15"/>
<keyword evidence="11 15" id="KW-0411">Iron-sulfur</keyword>
<comment type="caution">
    <text evidence="17">The sequence shown here is derived from an EMBL/GenBank/DDBJ whole genome shotgun (WGS) entry which is preliminary data.</text>
</comment>
<dbReference type="InterPro" id="IPR007197">
    <property type="entry name" value="rSAM"/>
</dbReference>
<evidence type="ECO:0000256" key="7">
    <source>
        <dbReference type="ARBA" id="ARBA00022691"/>
    </source>
</evidence>
<dbReference type="PANTHER" id="PTHR13932:SF6">
    <property type="entry name" value="OXYGEN-INDEPENDENT COPROPORPHYRINOGEN III OXIDASE"/>
    <property type="match status" value="1"/>
</dbReference>
<comment type="cofactor">
    <cofactor evidence="15">
        <name>[4Fe-4S] cluster</name>
        <dbReference type="ChEBI" id="CHEBI:49883"/>
    </cofactor>
    <text evidence="15">Binds 1 [4Fe-4S] cluster. The cluster is coordinated with 3 cysteines and an exchangeable S-adenosyl-L-methionine.</text>
</comment>
<dbReference type="Pfam" id="PF04055">
    <property type="entry name" value="Radical_SAM"/>
    <property type="match status" value="1"/>
</dbReference>
<keyword evidence="6 15" id="KW-0963">Cytoplasm</keyword>
<dbReference type="Proteomes" id="UP001215503">
    <property type="component" value="Unassembled WGS sequence"/>
</dbReference>
<evidence type="ECO:0000256" key="1">
    <source>
        <dbReference type="ARBA" id="ARBA00004496"/>
    </source>
</evidence>
<keyword evidence="18" id="KW-1185">Reference proteome</keyword>
<keyword evidence="7 15" id="KW-0949">S-adenosyl-L-methionine</keyword>
<feature type="domain" description="Radical SAM core" evidence="16">
    <location>
        <begin position="57"/>
        <end position="292"/>
    </location>
</feature>
<comment type="function">
    <text evidence="13">Involved in the heme biosynthesis. Catalyzes the anaerobic oxidative decarboxylation of propionate groups of rings A and B of coproporphyrinogen III to yield the vinyl groups in protoporphyrinogen IX.</text>
</comment>
<organism evidence="17 18">
    <name type="scientific">Aquibaculum arenosum</name>
    <dbReference type="NCBI Taxonomy" id="3032591"/>
    <lineage>
        <taxon>Bacteria</taxon>
        <taxon>Pseudomonadati</taxon>
        <taxon>Pseudomonadota</taxon>
        <taxon>Alphaproteobacteria</taxon>
        <taxon>Rhodospirillales</taxon>
        <taxon>Rhodovibrionaceae</taxon>
        <taxon>Aquibaculum</taxon>
    </lineage>
</organism>
<dbReference type="SMART" id="SM00729">
    <property type="entry name" value="Elp3"/>
    <property type="match status" value="1"/>
</dbReference>
<dbReference type="Gene3D" id="3.80.30.20">
    <property type="entry name" value="tm_1862 like domain"/>
    <property type="match status" value="1"/>
</dbReference>
<evidence type="ECO:0000256" key="12">
    <source>
        <dbReference type="ARBA" id="ARBA00023244"/>
    </source>
</evidence>
<name>A0ABT5YQ75_9PROT</name>
<proteinExistence type="inferred from homology"/>
<dbReference type="InterPro" id="IPR034505">
    <property type="entry name" value="Coproporphyrinogen-III_oxidase"/>
</dbReference>
<evidence type="ECO:0000256" key="6">
    <source>
        <dbReference type="ARBA" id="ARBA00022490"/>
    </source>
</evidence>
<comment type="pathway">
    <text evidence="2 15">Porphyrin-containing compound metabolism; protoporphyrin-IX biosynthesis; protoporphyrinogen-IX from coproporphyrinogen-III (AdoMet route): step 1/1.</text>
</comment>
<evidence type="ECO:0000256" key="3">
    <source>
        <dbReference type="ARBA" id="ARBA00005493"/>
    </source>
</evidence>
<keyword evidence="9 15" id="KW-0560">Oxidoreductase</keyword>
<keyword evidence="5 15" id="KW-0004">4Fe-4S</keyword>
<evidence type="ECO:0000256" key="11">
    <source>
        <dbReference type="ARBA" id="ARBA00023014"/>
    </source>
</evidence>
<comment type="similarity">
    <text evidence="3 15">Belongs to the anaerobic coproporphyrinogen-III oxidase family.</text>
</comment>
<dbReference type="InterPro" id="IPR058240">
    <property type="entry name" value="rSAM_sf"/>
</dbReference>
<keyword evidence="12 15" id="KW-0627">Porphyrin biosynthesis</keyword>
<protein>
    <recommendedName>
        <fullName evidence="15">Coproporphyrinogen-III oxidase</fullName>
        <ecNumber evidence="15">1.3.98.3</ecNumber>
    </recommendedName>
</protein>
<dbReference type="InterPro" id="IPR023404">
    <property type="entry name" value="rSAM_horseshoe"/>
</dbReference>
<dbReference type="PANTHER" id="PTHR13932">
    <property type="entry name" value="COPROPORPHYRINIGEN III OXIDASE"/>
    <property type="match status" value="1"/>
</dbReference>
<dbReference type="GO" id="GO:0051989">
    <property type="term" value="F:coproporphyrinogen dehydrogenase activity"/>
    <property type="evidence" value="ECO:0007669"/>
    <property type="project" value="UniProtKB-EC"/>
</dbReference>
<comment type="subcellular location">
    <subcellularLocation>
        <location evidence="1 15">Cytoplasm</location>
    </subcellularLocation>
</comment>
<dbReference type="Gene3D" id="1.10.10.920">
    <property type="match status" value="1"/>
</dbReference>
<dbReference type="SFLD" id="SFLDG01065">
    <property type="entry name" value="anaerobic_coproporphyrinogen-I"/>
    <property type="match status" value="1"/>
</dbReference>
<evidence type="ECO:0000256" key="10">
    <source>
        <dbReference type="ARBA" id="ARBA00023004"/>
    </source>
</evidence>